<reference evidence="2 3" key="1">
    <citation type="submission" date="2020-02" db="EMBL/GenBank/DDBJ databases">
        <authorList>
            <person name="Li X.-J."/>
            <person name="Feng X.-M."/>
        </authorList>
    </citation>
    <scope>NUCLEOTIDE SEQUENCE [LARGE SCALE GENOMIC DNA]</scope>
    <source>
        <strain evidence="2 3">CGMCC 4.7225</strain>
    </source>
</reference>
<dbReference type="InterPro" id="IPR043519">
    <property type="entry name" value="NT_sf"/>
</dbReference>
<dbReference type="GO" id="GO:0016779">
    <property type="term" value="F:nucleotidyltransferase activity"/>
    <property type="evidence" value="ECO:0007669"/>
    <property type="project" value="InterPro"/>
</dbReference>
<comment type="caution">
    <text evidence="2">The sequence shown here is derived from an EMBL/GenBank/DDBJ whole genome shotgun (WGS) entry which is preliminary data.</text>
</comment>
<protein>
    <recommendedName>
        <fullName evidence="1">Polymerase nucleotidyl transferase domain-containing protein</fullName>
    </recommendedName>
</protein>
<dbReference type="Gene3D" id="3.30.460.10">
    <property type="entry name" value="Beta Polymerase, domain 2"/>
    <property type="match status" value="1"/>
</dbReference>
<dbReference type="Pfam" id="PF01909">
    <property type="entry name" value="NTP_transf_2"/>
    <property type="match status" value="1"/>
</dbReference>
<evidence type="ECO:0000313" key="3">
    <source>
        <dbReference type="Proteomes" id="UP000469185"/>
    </source>
</evidence>
<sequence>MMDPYAVAREFVDQRYPDAQVAILDGSAASGAVTPTSDLDILIVLSGDSADVSYVETTTHRQWLIEAFVYGSARAREWFQRGHDERRPVLDSLAANGLAISKNEETVALAKEAREVIPAGPKPLGAEELDLRRYKLSAWIDDLEGS</sequence>
<dbReference type="EMBL" id="JAAGOB010000009">
    <property type="protein sequence ID" value="NED97090.1"/>
    <property type="molecule type" value="Genomic_DNA"/>
</dbReference>
<evidence type="ECO:0000259" key="1">
    <source>
        <dbReference type="Pfam" id="PF01909"/>
    </source>
</evidence>
<feature type="domain" description="Polymerase nucleotidyl transferase" evidence="1">
    <location>
        <begin position="9"/>
        <end position="50"/>
    </location>
</feature>
<keyword evidence="3" id="KW-1185">Reference proteome</keyword>
<proteinExistence type="predicted"/>
<organism evidence="2 3">
    <name type="scientific">Phytoactinopolyspora alkaliphila</name>
    <dbReference type="NCBI Taxonomy" id="1783498"/>
    <lineage>
        <taxon>Bacteria</taxon>
        <taxon>Bacillati</taxon>
        <taxon>Actinomycetota</taxon>
        <taxon>Actinomycetes</taxon>
        <taxon>Jiangellales</taxon>
        <taxon>Jiangellaceae</taxon>
        <taxon>Phytoactinopolyspora</taxon>
    </lineage>
</organism>
<dbReference type="SUPFAM" id="SSF81301">
    <property type="entry name" value="Nucleotidyltransferase"/>
    <property type="match status" value="1"/>
</dbReference>
<evidence type="ECO:0000313" key="2">
    <source>
        <dbReference type="EMBL" id="NED97090.1"/>
    </source>
</evidence>
<dbReference type="AlphaFoldDB" id="A0A6N9YQ81"/>
<dbReference type="Proteomes" id="UP000469185">
    <property type="component" value="Unassembled WGS sequence"/>
</dbReference>
<gene>
    <name evidence="2" type="ORF">G1H11_17450</name>
</gene>
<name>A0A6N9YQ81_9ACTN</name>
<accession>A0A6N9YQ81</accession>
<dbReference type="InterPro" id="IPR002934">
    <property type="entry name" value="Polymerase_NTP_transf_dom"/>
</dbReference>